<name>A0A9P5UBU4_9AGAR</name>
<organism evidence="1 2">
    <name type="scientific">Rhodocollybia butyracea</name>
    <dbReference type="NCBI Taxonomy" id="206335"/>
    <lineage>
        <taxon>Eukaryota</taxon>
        <taxon>Fungi</taxon>
        <taxon>Dikarya</taxon>
        <taxon>Basidiomycota</taxon>
        <taxon>Agaricomycotina</taxon>
        <taxon>Agaricomycetes</taxon>
        <taxon>Agaricomycetidae</taxon>
        <taxon>Agaricales</taxon>
        <taxon>Marasmiineae</taxon>
        <taxon>Omphalotaceae</taxon>
        <taxon>Rhodocollybia</taxon>
    </lineage>
</organism>
<dbReference type="AlphaFoldDB" id="A0A9P5UBU4"/>
<dbReference type="EMBL" id="JADNRY010000018">
    <property type="protein sequence ID" value="KAF9073442.1"/>
    <property type="molecule type" value="Genomic_DNA"/>
</dbReference>
<reference evidence="1" key="1">
    <citation type="submission" date="2020-11" db="EMBL/GenBank/DDBJ databases">
        <authorList>
            <consortium name="DOE Joint Genome Institute"/>
            <person name="Ahrendt S."/>
            <person name="Riley R."/>
            <person name="Andreopoulos W."/>
            <person name="Labutti K."/>
            <person name="Pangilinan J."/>
            <person name="Ruiz-Duenas F.J."/>
            <person name="Barrasa J.M."/>
            <person name="Sanchez-Garcia M."/>
            <person name="Camarero S."/>
            <person name="Miyauchi S."/>
            <person name="Serrano A."/>
            <person name="Linde D."/>
            <person name="Babiker R."/>
            <person name="Drula E."/>
            <person name="Ayuso-Fernandez I."/>
            <person name="Pacheco R."/>
            <person name="Padilla G."/>
            <person name="Ferreira P."/>
            <person name="Barriuso J."/>
            <person name="Kellner H."/>
            <person name="Castanera R."/>
            <person name="Alfaro M."/>
            <person name="Ramirez L."/>
            <person name="Pisabarro A.G."/>
            <person name="Kuo A."/>
            <person name="Tritt A."/>
            <person name="Lipzen A."/>
            <person name="He G."/>
            <person name="Yan M."/>
            <person name="Ng V."/>
            <person name="Cullen D."/>
            <person name="Martin F."/>
            <person name="Rosso M.-N."/>
            <person name="Henrissat B."/>
            <person name="Hibbett D."/>
            <person name="Martinez A.T."/>
            <person name="Grigoriev I.V."/>
        </authorList>
    </citation>
    <scope>NUCLEOTIDE SEQUENCE</scope>
    <source>
        <strain evidence="1">AH 40177</strain>
    </source>
</reference>
<evidence type="ECO:0000313" key="1">
    <source>
        <dbReference type="EMBL" id="KAF9073442.1"/>
    </source>
</evidence>
<accession>A0A9P5UBU4</accession>
<protein>
    <submittedName>
        <fullName evidence="1">Uncharacterized protein</fullName>
    </submittedName>
</protein>
<comment type="caution">
    <text evidence="1">The sequence shown here is derived from an EMBL/GenBank/DDBJ whole genome shotgun (WGS) entry which is preliminary data.</text>
</comment>
<evidence type="ECO:0000313" key="2">
    <source>
        <dbReference type="Proteomes" id="UP000772434"/>
    </source>
</evidence>
<proteinExistence type="predicted"/>
<keyword evidence="2" id="KW-1185">Reference proteome</keyword>
<sequence>MRPHLSTLQCNHKNGIVEALYVILNFKTTPFSIAFTYVLVTTDDFIVISGDSKTSRTPSIEILEWSCREECSSFKGSQCCGQSIGQELNGCDFVLGFRATTSVSYGLGFQTSDSRRTSFDEGIPLRFHMQRSTVDGCCPGFPYTASIPHHFFHSSVLMSLLPVDRWWRPGVHWRDSHMSLCLQ</sequence>
<gene>
    <name evidence="1" type="ORF">BDP27DRAFT_302009</name>
</gene>
<dbReference type="Proteomes" id="UP000772434">
    <property type="component" value="Unassembled WGS sequence"/>
</dbReference>